<evidence type="ECO:0000259" key="18">
    <source>
        <dbReference type="SMART" id="SM00475"/>
    </source>
</evidence>
<dbReference type="GO" id="GO:0006261">
    <property type="term" value="P:DNA-templated DNA replication"/>
    <property type="evidence" value="ECO:0007669"/>
    <property type="project" value="UniProtKB-UniRule"/>
</dbReference>
<dbReference type="SUPFAM" id="SSF56672">
    <property type="entry name" value="DNA/RNA polymerases"/>
    <property type="match status" value="1"/>
</dbReference>
<organism evidence="20 21">
    <name type="scientific">Caldilinea aerophila (strain DSM 14535 / JCM 11387 / NBRC 104270 / STL-6-O1)</name>
    <dbReference type="NCBI Taxonomy" id="926550"/>
    <lineage>
        <taxon>Bacteria</taxon>
        <taxon>Bacillati</taxon>
        <taxon>Chloroflexota</taxon>
        <taxon>Caldilineae</taxon>
        <taxon>Caldilineales</taxon>
        <taxon>Caldilineaceae</taxon>
        <taxon>Caldilinea</taxon>
    </lineage>
</organism>
<dbReference type="KEGG" id="cap:CLDAP_22220"/>
<dbReference type="Gene3D" id="3.30.420.10">
    <property type="entry name" value="Ribonuclease H-like superfamily/Ribonuclease H"/>
    <property type="match status" value="1"/>
</dbReference>
<keyword evidence="8 16" id="KW-0227">DNA damage</keyword>
<dbReference type="Pfam" id="PF01367">
    <property type="entry name" value="5_3_exonuc"/>
    <property type="match status" value="1"/>
</dbReference>
<dbReference type="SMART" id="SM00474">
    <property type="entry name" value="35EXOc"/>
    <property type="match status" value="1"/>
</dbReference>
<protein>
    <recommendedName>
        <fullName evidence="3 15">DNA polymerase I</fullName>
        <ecNumber evidence="2 15">2.7.7.7</ecNumber>
    </recommendedName>
</protein>
<dbReference type="FunFam" id="1.20.1060.10:FF:000001">
    <property type="entry name" value="DNA polymerase I"/>
    <property type="match status" value="1"/>
</dbReference>
<evidence type="ECO:0000256" key="7">
    <source>
        <dbReference type="ARBA" id="ARBA00022722"/>
    </source>
</evidence>
<evidence type="ECO:0000313" key="21">
    <source>
        <dbReference type="Proteomes" id="UP000007880"/>
    </source>
</evidence>
<dbReference type="InterPro" id="IPR002562">
    <property type="entry name" value="3'-5'_exonuclease_dom"/>
</dbReference>
<dbReference type="GO" id="GO:0003677">
    <property type="term" value="F:DNA binding"/>
    <property type="evidence" value="ECO:0007669"/>
    <property type="project" value="UniProtKB-UniRule"/>
</dbReference>
<dbReference type="Gene3D" id="1.20.1060.10">
    <property type="entry name" value="Taq DNA Polymerase, Chain T, domain 4"/>
    <property type="match status" value="1"/>
</dbReference>
<dbReference type="SMART" id="SM00279">
    <property type="entry name" value="HhH2"/>
    <property type="match status" value="1"/>
</dbReference>
<dbReference type="AlphaFoldDB" id="I0I4S4"/>
<dbReference type="InterPro" id="IPR043502">
    <property type="entry name" value="DNA/RNA_pol_sf"/>
</dbReference>
<sequence length="955" mass="106027">MPGRVVSASIVAPPRNGASTMALLLLIDGHSQAYRAYFGIKTPLSTRAGEPTSAVYGFTRKLLAALRDYHPDCIAVAFDAGDTWRHAEFPDYKATRDVMPDDMRTQMERIESLLRAFNIPIITYPNFEADDVLGTLARKAAAQGHDVLVMTGDRDMFQLVDERVKILYTSGGPNPVTSVYGIEQIQERYGLTPQQFIDFKALTGDSSDNIPGVPGVGEKTAIKLLQQYGSIEGIYEHLDEIGGPKLRQALSDAREQVMRNRRLVTIHTDLDISFDLAQCAVHDYNPDAVLELFNELEFRSLLKELPASTRNAAEALATEPQQAGQMTLFSAAPTPLTSLTIDGERTVLIVQDRTTLAQLVESLRAAERLSFDVETTATDAMQAALVGLGIAWAPGQTAYIPVTHTIGEQLDWSHAMEAIRPFFADAALPKVAHNAKYDLIVLRRHGLDVMGVLDDTLLMAWLLDPASRSLGLKALAETELGWKMTELSELIGSGRKQITIDQVPLEQAAAYCGADVDATIRLYATLEPRLREAGLEELYRTIERPLLPVLTAMEMAGVLLDVEFLKQMSAELSKRLYELEQSLYEVVGHAFNLRSTQQLSQVLFDEMGFPSKGLKKTASGHYSTAADVLETLAAYGDVLSPTQQRLIELILEHRQLEKLRSTYVDALPALVNPQTGRVHTSFSQTGAVTGRLSSSNPNLQNIPIRTEIGREIRRAIVAPPGWQLISADYSQVELRVLAHMANEPLLIEAFQADQDIHAVTASKLFGVPVEAVTRDQRSLGKTINFATIYGVSEFGLSSRTELTREQARQFLEQYFQTYPRIRAFLDHILEEAREKGYVQTLLGRKRFFPELKSGKLPPNQRAAVERAAINAPIQGTAADIMKIAMIRLYERLQNDGYRTRLLIQVHDELVLEAPPEELESATHLVRETMANAYQLTVPLKVDVEIGPNWRDMTKA</sequence>
<evidence type="ECO:0000256" key="10">
    <source>
        <dbReference type="ARBA" id="ARBA00022839"/>
    </source>
</evidence>
<evidence type="ECO:0000256" key="13">
    <source>
        <dbReference type="ARBA" id="ARBA00023204"/>
    </source>
</evidence>
<dbReference type="InterPro" id="IPR020045">
    <property type="entry name" value="DNA_polI_H3TH"/>
</dbReference>
<dbReference type="FunFam" id="1.10.150.20:FF:000003">
    <property type="entry name" value="DNA polymerase I"/>
    <property type="match status" value="1"/>
</dbReference>
<evidence type="ECO:0000256" key="11">
    <source>
        <dbReference type="ARBA" id="ARBA00022932"/>
    </source>
</evidence>
<proteinExistence type="inferred from homology"/>
<dbReference type="PATRIC" id="fig|926550.5.peg.2447"/>
<gene>
    <name evidence="16 20" type="primary">polA</name>
    <name evidence="20" type="ordered locus">CLDAP_22220</name>
</gene>
<name>I0I4S4_CALAS</name>
<keyword evidence="13 16" id="KW-0234">DNA repair</keyword>
<dbReference type="Gene3D" id="3.40.50.1010">
    <property type="entry name" value="5'-nuclease"/>
    <property type="match status" value="1"/>
</dbReference>
<dbReference type="InterPro" id="IPR012337">
    <property type="entry name" value="RNaseH-like_sf"/>
</dbReference>
<comment type="function">
    <text evidence="16">In addition to polymerase activity, this DNA polymerase exhibits 3'-5' and 5'-3' exonuclease activity.</text>
</comment>
<evidence type="ECO:0000256" key="9">
    <source>
        <dbReference type="ARBA" id="ARBA00022801"/>
    </source>
</evidence>
<keyword evidence="7" id="KW-0540">Nuclease</keyword>
<evidence type="ECO:0000256" key="5">
    <source>
        <dbReference type="ARBA" id="ARBA00022695"/>
    </source>
</evidence>
<dbReference type="InterPro" id="IPR029060">
    <property type="entry name" value="PIN-like_dom_sf"/>
</dbReference>
<keyword evidence="9 16" id="KW-0378">Hydrolase</keyword>
<dbReference type="SUPFAM" id="SSF88723">
    <property type="entry name" value="PIN domain-like"/>
    <property type="match status" value="1"/>
</dbReference>
<dbReference type="HOGENOM" id="CLU_004675_0_0_0"/>
<dbReference type="SUPFAM" id="SSF47807">
    <property type="entry name" value="5' to 3' exonuclease, C-terminal subdomain"/>
    <property type="match status" value="1"/>
</dbReference>
<comment type="similarity">
    <text evidence="1 16">Belongs to the DNA polymerase type-A family.</text>
</comment>
<dbReference type="SMART" id="SM00475">
    <property type="entry name" value="53EXOc"/>
    <property type="match status" value="1"/>
</dbReference>
<evidence type="ECO:0000256" key="16">
    <source>
        <dbReference type="RuleBase" id="RU004460"/>
    </source>
</evidence>
<dbReference type="Gene3D" id="3.30.70.370">
    <property type="match status" value="1"/>
</dbReference>
<accession>I0I4S4</accession>
<dbReference type="eggNOG" id="COG0258">
    <property type="taxonomic scope" value="Bacteria"/>
</dbReference>
<dbReference type="InterPro" id="IPR036279">
    <property type="entry name" value="5-3_exonuclease_C_sf"/>
</dbReference>
<comment type="catalytic activity">
    <reaction evidence="14 16">
        <text>DNA(n) + a 2'-deoxyribonucleoside 5'-triphosphate = DNA(n+1) + diphosphate</text>
        <dbReference type="Rhea" id="RHEA:22508"/>
        <dbReference type="Rhea" id="RHEA-COMP:17339"/>
        <dbReference type="Rhea" id="RHEA-COMP:17340"/>
        <dbReference type="ChEBI" id="CHEBI:33019"/>
        <dbReference type="ChEBI" id="CHEBI:61560"/>
        <dbReference type="ChEBI" id="CHEBI:173112"/>
        <dbReference type="EC" id="2.7.7.7"/>
    </reaction>
</comment>
<dbReference type="PANTHER" id="PTHR10133">
    <property type="entry name" value="DNA POLYMERASE I"/>
    <property type="match status" value="1"/>
</dbReference>
<evidence type="ECO:0000256" key="15">
    <source>
        <dbReference type="NCBIfam" id="TIGR00593"/>
    </source>
</evidence>
<keyword evidence="4 16" id="KW-0808">Transferase</keyword>
<dbReference type="FunFam" id="1.10.150.20:FF:000002">
    <property type="entry name" value="DNA polymerase I"/>
    <property type="match status" value="1"/>
</dbReference>
<evidence type="ECO:0000256" key="3">
    <source>
        <dbReference type="ARBA" id="ARBA00020311"/>
    </source>
</evidence>
<evidence type="ECO:0000256" key="4">
    <source>
        <dbReference type="ARBA" id="ARBA00022679"/>
    </source>
</evidence>
<evidence type="ECO:0000256" key="12">
    <source>
        <dbReference type="ARBA" id="ARBA00023125"/>
    </source>
</evidence>
<dbReference type="Gene3D" id="1.10.150.20">
    <property type="entry name" value="5' to 3' exonuclease, C-terminal subdomain"/>
    <property type="match status" value="2"/>
</dbReference>
<dbReference type="InterPro" id="IPR001098">
    <property type="entry name" value="DNA-dir_DNA_pol_A_palm_dom"/>
</dbReference>
<feature type="domain" description="3'-5' exonuclease" evidence="17">
    <location>
        <begin position="347"/>
        <end position="531"/>
    </location>
</feature>
<dbReference type="InterPro" id="IPR019760">
    <property type="entry name" value="DNA-dir_DNA_pol_A_CS"/>
</dbReference>
<evidence type="ECO:0000256" key="8">
    <source>
        <dbReference type="ARBA" id="ARBA00022763"/>
    </source>
</evidence>
<dbReference type="Proteomes" id="UP000007880">
    <property type="component" value="Chromosome"/>
</dbReference>
<evidence type="ECO:0000256" key="2">
    <source>
        <dbReference type="ARBA" id="ARBA00012417"/>
    </source>
</evidence>
<dbReference type="InterPro" id="IPR018320">
    <property type="entry name" value="DNA_polymerase_1"/>
</dbReference>
<dbReference type="SUPFAM" id="SSF53098">
    <property type="entry name" value="Ribonuclease H-like"/>
    <property type="match status" value="1"/>
</dbReference>
<dbReference type="Pfam" id="PF01612">
    <property type="entry name" value="DNA_pol_A_exo1"/>
    <property type="match status" value="1"/>
</dbReference>
<dbReference type="InterPro" id="IPR002298">
    <property type="entry name" value="DNA_polymerase_A"/>
</dbReference>
<feature type="domain" description="5'-3' exonuclease" evidence="18">
    <location>
        <begin position="21"/>
        <end position="282"/>
    </location>
</feature>
<dbReference type="CDD" id="cd08637">
    <property type="entry name" value="DNA_pol_A_pol_I_C"/>
    <property type="match status" value="1"/>
</dbReference>
<dbReference type="CDD" id="cd09859">
    <property type="entry name" value="PIN_53EXO"/>
    <property type="match status" value="1"/>
</dbReference>
<evidence type="ECO:0000256" key="14">
    <source>
        <dbReference type="ARBA" id="ARBA00049244"/>
    </source>
</evidence>
<evidence type="ECO:0000313" key="20">
    <source>
        <dbReference type="EMBL" id="BAM00262.1"/>
    </source>
</evidence>
<dbReference type="CDD" id="cd09898">
    <property type="entry name" value="H3TH_53EXO"/>
    <property type="match status" value="1"/>
</dbReference>
<feature type="domain" description="DNA-directed DNA polymerase family A palm" evidence="19">
    <location>
        <begin position="709"/>
        <end position="917"/>
    </location>
</feature>
<dbReference type="PANTHER" id="PTHR10133:SF27">
    <property type="entry name" value="DNA POLYMERASE NU"/>
    <property type="match status" value="1"/>
</dbReference>
<dbReference type="PROSITE" id="PS00447">
    <property type="entry name" value="DNA_POLYMERASE_A"/>
    <property type="match status" value="1"/>
</dbReference>
<evidence type="ECO:0000259" key="19">
    <source>
        <dbReference type="SMART" id="SM00482"/>
    </source>
</evidence>
<evidence type="ECO:0000256" key="6">
    <source>
        <dbReference type="ARBA" id="ARBA00022705"/>
    </source>
</evidence>
<dbReference type="EC" id="2.7.7.7" evidence="2 15"/>
<dbReference type="InterPro" id="IPR036397">
    <property type="entry name" value="RNaseH_sf"/>
</dbReference>
<dbReference type="GO" id="GO:0008408">
    <property type="term" value="F:3'-5' exonuclease activity"/>
    <property type="evidence" value="ECO:0007669"/>
    <property type="project" value="UniProtKB-UniRule"/>
</dbReference>
<reference evidence="20 21" key="1">
    <citation type="submission" date="2012-02" db="EMBL/GenBank/DDBJ databases">
        <title>Complete genome sequence of Caldilinea aerophila DSM 14535 (= NBRC 102666).</title>
        <authorList>
            <person name="Oguchi A."/>
            <person name="Hosoyama A."/>
            <person name="Sekine M."/>
            <person name="Fukai R."/>
            <person name="Kato Y."/>
            <person name="Nakamura S."/>
            <person name="Hanada S."/>
            <person name="Yamazaki S."/>
            <person name="Fujita N."/>
        </authorList>
    </citation>
    <scope>NUCLEOTIDE SEQUENCE [LARGE SCALE GENOMIC DNA]</scope>
    <source>
        <strain evidence="21">DSM 14535 / JCM 11387 / NBRC 104270 / STL-6-O1</strain>
    </source>
</reference>
<dbReference type="STRING" id="926550.CLDAP_22220"/>
<dbReference type="InterPro" id="IPR008918">
    <property type="entry name" value="HhH2"/>
</dbReference>
<dbReference type="NCBIfam" id="TIGR00593">
    <property type="entry name" value="pola"/>
    <property type="match status" value="1"/>
</dbReference>
<dbReference type="InterPro" id="IPR020046">
    <property type="entry name" value="5-3_exonucl_a-hlix_arch_N"/>
</dbReference>
<keyword evidence="21" id="KW-1185">Reference proteome</keyword>
<dbReference type="eggNOG" id="COG0749">
    <property type="taxonomic scope" value="Bacteria"/>
</dbReference>
<dbReference type="SMART" id="SM00482">
    <property type="entry name" value="POLAc"/>
    <property type="match status" value="1"/>
</dbReference>
<keyword evidence="5 16" id="KW-0548">Nucleotidyltransferase</keyword>
<keyword evidence="12 16" id="KW-0238">DNA-binding</keyword>
<dbReference type="GO" id="GO:0006302">
    <property type="term" value="P:double-strand break repair"/>
    <property type="evidence" value="ECO:0007669"/>
    <property type="project" value="TreeGrafter"/>
</dbReference>
<dbReference type="InterPro" id="IPR002421">
    <property type="entry name" value="5-3_exonuclease"/>
</dbReference>
<dbReference type="Pfam" id="PF00476">
    <property type="entry name" value="DNA_pol_A"/>
    <property type="match status" value="1"/>
</dbReference>
<dbReference type="NCBIfam" id="NF004397">
    <property type="entry name" value="PRK05755.1"/>
    <property type="match status" value="1"/>
</dbReference>
<keyword evidence="10 16" id="KW-0269">Exonuclease</keyword>
<dbReference type="Pfam" id="PF02739">
    <property type="entry name" value="5_3_exonuc_N"/>
    <property type="match status" value="1"/>
</dbReference>
<evidence type="ECO:0000256" key="1">
    <source>
        <dbReference type="ARBA" id="ARBA00007705"/>
    </source>
</evidence>
<dbReference type="CDD" id="cd06139">
    <property type="entry name" value="DNA_polA_I_Ecoli_like_exo"/>
    <property type="match status" value="1"/>
</dbReference>
<keyword evidence="6 16" id="KW-0235">DNA replication</keyword>
<dbReference type="PRINTS" id="PR00868">
    <property type="entry name" value="DNAPOLI"/>
</dbReference>
<dbReference type="GO" id="GO:0008409">
    <property type="term" value="F:5'-3' exonuclease activity"/>
    <property type="evidence" value="ECO:0007669"/>
    <property type="project" value="UniProtKB-UniRule"/>
</dbReference>
<evidence type="ECO:0000259" key="17">
    <source>
        <dbReference type="SMART" id="SM00474"/>
    </source>
</evidence>
<keyword evidence="11 16" id="KW-0239">DNA-directed DNA polymerase</keyword>
<dbReference type="FunFam" id="3.40.50.1010:FF:000001">
    <property type="entry name" value="DNA polymerase I"/>
    <property type="match status" value="1"/>
</dbReference>
<dbReference type="GO" id="GO:0003887">
    <property type="term" value="F:DNA-directed DNA polymerase activity"/>
    <property type="evidence" value="ECO:0007669"/>
    <property type="project" value="UniProtKB-UniRule"/>
</dbReference>
<dbReference type="EMBL" id="AP012337">
    <property type="protein sequence ID" value="BAM00262.1"/>
    <property type="molecule type" value="Genomic_DNA"/>
</dbReference>